<gene>
    <name evidence="1" type="ORF">BBD41_23710</name>
</gene>
<reference evidence="1" key="1">
    <citation type="submission" date="2016-08" db="EMBL/GenBank/DDBJ databases">
        <title>Complete Genome Seqeunce of Paenibacillus sp. nov. IHBB 9852 from high altitute lake of Indian trans-Himalayas.</title>
        <authorList>
            <person name="Kiran S."/>
            <person name="Swarnkar M.K."/>
            <person name="Rana A."/>
            <person name="Tewari R."/>
            <person name="Gulati A."/>
        </authorList>
    </citation>
    <scope>NUCLEOTIDE SEQUENCE [LARGE SCALE GENOMIC DNA]</scope>
    <source>
        <strain evidence="1">IHBB 9852</strain>
    </source>
</reference>
<dbReference type="InterPro" id="IPR023214">
    <property type="entry name" value="HAD_sf"/>
</dbReference>
<dbReference type="AlphaFoldDB" id="A0A1B2E617"/>
<dbReference type="Gene3D" id="3.40.50.1000">
    <property type="entry name" value="HAD superfamily/HAD-like"/>
    <property type="match status" value="1"/>
</dbReference>
<dbReference type="SUPFAM" id="SSF56784">
    <property type="entry name" value="HAD-like"/>
    <property type="match status" value="1"/>
</dbReference>
<organism evidence="1">
    <name type="scientific">Paenibacillus ihbetae</name>
    <dbReference type="NCBI Taxonomy" id="1870820"/>
    <lineage>
        <taxon>Bacteria</taxon>
        <taxon>Bacillati</taxon>
        <taxon>Bacillota</taxon>
        <taxon>Bacilli</taxon>
        <taxon>Bacillales</taxon>
        <taxon>Paenibacillaceae</taxon>
        <taxon>Paenibacillus</taxon>
    </lineage>
</organism>
<dbReference type="PANTHER" id="PTHR10000">
    <property type="entry name" value="PHOSPHOSERINE PHOSPHATASE"/>
    <property type="match status" value="1"/>
</dbReference>
<dbReference type="GO" id="GO:0005829">
    <property type="term" value="C:cytosol"/>
    <property type="evidence" value="ECO:0007669"/>
    <property type="project" value="TreeGrafter"/>
</dbReference>
<dbReference type="GO" id="GO:0016791">
    <property type="term" value="F:phosphatase activity"/>
    <property type="evidence" value="ECO:0007669"/>
    <property type="project" value="UniProtKB-ARBA"/>
</dbReference>
<dbReference type="NCBIfam" id="TIGR00099">
    <property type="entry name" value="Cof-subfamily"/>
    <property type="match status" value="1"/>
</dbReference>
<proteinExistence type="predicted"/>
<dbReference type="InterPro" id="IPR036412">
    <property type="entry name" value="HAD-like_sf"/>
</dbReference>
<dbReference type="PANTHER" id="PTHR10000:SF8">
    <property type="entry name" value="HAD SUPERFAMILY HYDROLASE-LIKE, TYPE 3"/>
    <property type="match status" value="1"/>
</dbReference>
<sequence>MNHQAFITDLDGTLLRSDQTLSPYTLETIDSALQQDVVVTFATARGYVSAMQVVADIPWKYPLILYNGALIYDGLEGTVIDGYWLDYKISNDIIRIGRKHGLTPFYFSLDTDHRERVLHETLCREGETAFYQSRMNDPRFMEVAALQCPESHRTLALTYIGLLDELEPIRREVNDCFGDVVHAHMMPDYYIRNHYFLEFSHVNGNKGDGLRLWAAHMGIPLRNTVVFGDHLNDLGLFEAGGTRIAVRNAHERIRELADQIVDTNDADGVAHYIRKQLELIGTEDEVQLDAGL</sequence>
<protein>
    <submittedName>
        <fullName evidence="1">Haloacid dehalogenase</fullName>
    </submittedName>
</protein>
<dbReference type="GO" id="GO:0000287">
    <property type="term" value="F:magnesium ion binding"/>
    <property type="evidence" value="ECO:0007669"/>
    <property type="project" value="TreeGrafter"/>
</dbReference>
<dbReference type="EMBL" id="CP016809">
    <property type="protein sequence ID" value="ANY75337.1"/>
    <property type="molecule type" value="Genomic_DNA"/>
</dbReference>
<dbReference type="Pfam" id="PF08282">
    <property type="entry name" value="Hydrolase_3"/>
    <property type="match status" value="1"/>
</dbReference>
<dbReference type="RefSeq" id="WP_099479041.1">
    <property type="nucleotide sequence ID" value="NZ_CP016809.1"/>
</dbReference>
<accession>A0A1B2E617</accession>
<name>A0A1B2E617_9BACL</name>
<dbReference type="InterPro" id="IPR000150">
    <property type="entry name" value="Cof"/>
</dbReference>
<dbReference type="KEGG" id="pib:BBD41_23710"/>
<dbReference type="Gene3D" id="3.30.1240.10">
    <property type="match status" value="1"/>
</dbReference>
<evidence type="ECO:0000313" key="1">
    <source>
        <dbReference type="EMBL" id="ANY75337.1"/>
    </source>
</evidence>